<sequence length="87" mass="9707">MVMTDTNEQPKRLLIALLYPPTTFMTSPEVEALRSVARGVDISEATLECVPRVNTTFLIETRRYTCLRVQDAFVPEGFAAVVFAVKA</sequence>
<dbReference type="Proteomes" id="UP000198781">
    <property type="component" value="Unassembled WGS sequence"/>
</dbReference>
<organism evidence="1 2">
    <name type="scientific">Paracidovorax valerianellae</name>
    <dbReference type="NCBI Taxonomy" id="187868"/>
    <lineage>
        <taxon>Bacteria</taxon>
        <taxon>Pseudomonadati</taxon>
        <taxon>Pseudomonadota</taxon>
        <taxon>Betaproteobacteria</taxon>
        <taxon>Burkholderiales</taxon>
        <taxon>Comamonadaceae</taxon>
        <taxon>Paracidovorax</taxon>
    </lineage>
</organism>
<gene>
    <name evidence="1" type="ORF">SAMN05192589_12718</name>
</gene>
<reference evidence="1 2" key="1">
    <citation type="submission" date="2016-10" db="EMBL/GenBank/DDBJ databases">
        <authorList>
            <person name="de Groot N.N."/>
        </authorList>
    </citation>
    <scope>NUCLEOTIDE SEQUENCE [LARGE SCALE GENOMIC DNA]</scope>
    <source>
        <strain evidence="1 2">DSM 16619</strain>
    </source>
</reference>
<protein>
    <submittedName>
        <fullName evidence="1">Uncharacterized protein</fullName>
    </submittedName>
</protein>
<accession>A0A1G7F787</accession>
<evidence type="ECO:0000313" key="2">
    <source>
        <dbReference type="Proteomes" id="UP000198781"/>
    </source>
</evidence>
<dbReference type="AlphaFoldDB" id="A0A1G7F787"/>
<dbReference type="EMBL" id="FMZC01000027">
    <property type="protein sequence ID" value="SDE71800.1"/>
    <property type="molecule type" value="Genomic_DNA"/>
</dbReference>
<evidence type="ECO:0000313" key="1">
    <source>
        <dbReference type="EMBL" id="SDE71800.1"/>
    </source>
</evidence>
<dbReference type="STRING" id="187868.SAMN05192589_12718"/>
<name>A0A1G7F787_9BURK</name>
<keyword evidence="2" id="KW-1185">Reference proteome</keyword>
<proteinExistence type="predicted"/>